<dbReference type="AlphaFoldDB" id="A0AA87Z5G4"/>
<dbReference type="EMBL" id="BTGU01001349">
    <property type="protein sequence ID" value="GMN21916.1"/>
    <property type="molecule type" value="Genomic_DNA"/>
</dbReference>
<evidence type="ECO:0000313" key="3">
    <source>
        <dbReference type="Proteomes" id="UP001187192"/>
    </source>
</evidence>
<gene>
    <name evidence="2" type="ORF">TIFTF001_040140</name>
</gene>
<accession>A0AA87Z5G4</accession>
<keyword evidence="3" id="KW-1185">Reference proteome</keyword>
<proteinExistence type="predicted"/>
<evidence type="ECO:0000313" key="2">
    <source>
        <dbReference type="EMBL" id="GMN21916.1"/>
    </source>
</evidence>
<sequence>MPVGGLVDVNTNYVFDEGIDGTGPSTGTQQHDSSRGAMNQMRDVIADDM</sequence>
<protein>
    <submittedName>
        <fullName evidence="2">Uncharacterized protein</fullName>
    </submittedName>
</protein>
<dbReference type="Proteomes" id="UP001187192">
    <property type="component" value="Unassembled WGS sequence"/>
</dbReference>
<reference evidence="2" key="1">
    <citation type="submission" date="2023-07" db="EMBL/GenBank/DDBJ databases">
        <title>draft genome sequence of fig (Ficus carica).</title>
        <authorList>
            <person name="Takahashi T."/>
            <person name="Nishimura K."/>
        </authorList>
    </citation>
    <scope>NUCLEOTIDE SEQUENCE</scope>
</reference>
<comment type="caution">
    <text evidence="2">The sequence shown here is derived from an EMBL/GenBank/DDBJ whole genome shotgun (WGS) entry which is preliminary data.</text>
</comment>
<evidence type="ECO:0000256" key="1">
    <source>
        <dbReference type="SAM" id="MobiDB-lite"/>
    </source>
</evidence>
<feature type="region of interest" description="Disordered" evidence="1">
    <location>
        <begin position="17"/>
        <end position="49"/>
    </location>
</feature>
<organism evidence="2 3">
    <name type="scientific">Ficus carica</name>
    <name type="common">Common fig</name>
    <dbReference type="NCBI Taxonomy" id="3494"/>
    <lineage>
        <taxon>Eukaryota</taxon>
        <taxon>Viridiplantae</taxon>
        <taxon>Streptophyta</taxon>
        <taxon>Embryophyta</taxon>
        <taxon>Tracheophyta</taxon>
        <taxon>Spermatophyta</taxon>
        <taxon>Magnoliopsida</taxon>
        <taxon>eudicotyledons</taxon>
        <taxon>Gunneridae</taxon>
        <taxon>Pentapetalae</taxon>
        <taxon>rosids</taxon>
        <taxon>fabids</taxon>
        <taxon>Rosales</taxon>
        <taxon>Moraceae</taxon>
        <taxon>Ficeae</taxon>
        <taxon>Ficus</taxon>
    </lineage>
</organism>
<name>A0AA87Z5G4_FICCA</name>